<dbReference type="PANTHER" id="PTHR24304">
    <property type="entry name" value="CYTOCHROME P450 FAMILY 7"/>
    <property type="match status" value="1"/>
</dbReference>
<dbReference type="Proteomes" id="UP001056012">
    <property type="component" value="Chromosome 4"/>
</dbReference>
<dbReference type="Gene3D" id="1.10.630.10">
    <property type="entry name" value="Cytochrome P450"/>
    <property type="match status" value="1"/>
</dbReference>
<dbReference type="PANTHER" id="PTHR24304:SF2">
    <property type="entry name" value="24-HYDROXYCHOLESTEROL 7-ALPHA-HYDROXYLASE"/>
    <property type="match status" value="1"/>
</dbReference>
<keyword evidence="3" id="KW-0479">Metal-binding</keyword>
<gene>
    <name evidence="6" type="ORF">yc1106_05481</name>
</gene>
<reference evidence="6" key="1">
    <citation type="submission" date="2021-12" db="EMBL/GenBank/DDBJ databases">
        <title>Curvularia clavata genome.</title>
        <authorList>
            <person name="Cao Y."/>
        </authorList>
    </citation>
    <scope>NUCLEOTIDE SEQUENCE</scope>
    <source>
        <strain evidence="6">Yc1106</strain>
    </source>
</reference>
<keyword evidence="5" id="KW-0812">Transmembrane</keyword>
<dbReference type="GO" id="GO:0016705">
    <property type="term" value="F:oxidoreductase activity, acting on paired donors, with incorporation or reduction of molecular oxygen"/>
    <property type="evidence" value="ECO:0007669"/>
    <property type="project" value="InterPro"/>
</dbReference>
<dbReference type="AlphaFoldDB" id="A0A9Q8Z859"/>
<keyword evidence="5" id="KW-0472">Membrane</keyword>
<proteinExistence type="inferred from homology"/>
<organism evidence="6 7">
    <name type="scientific">Curvularia clavata</name>
    <dbReference type="NCBI Taxonomy" id="95742"/>
    <lineage>
        <taxon>Eukaryota</taxon>
        <taxon>Fungi</taxon>
        <taxon>Dikarya</taxon>
        <taxon>Ascomycota</taxon>
        <taxon>Pezizomycotina</taxon>
        <taxon>Dothideomycetes</taxon>
        <taxon>Pleosporomycetidae</taxon>
        <taxon>Pleosporales</taxon>
        <taxon>Pleosporineae</taxon>
        <taxon>Pleosporaceae</taxon>
        <taxon>Curvularia</taxon>
    </lineage>
</organism>
<keyword evidence="5" id="KW-1133">Transmembrane helix</keyword>
<dbReference type="InterPro" id="IPR001128">
    <property type="entry name" value="Cyt_P450"/>
</dbReference>
<sequence length="591" mass="66258">MEAANTNGYCIVDDGSCSWWVRAAAANPARDPPVACTRINADLTPRLHFIHTALAMILLIALTLVVVPAVTYYLTTALFFRSAKNVATGKRPPTIPYLVPGVFHTFSIAAEGPQKFFARLFKEFGSFAPFTVKAGLQTLVVLRDPKHIKVVTEASKLSEQISIVRREYEGVFEVSDRNASTQVPTPENYRGKANNALTAPIQRHLAGVSLTELGELYASKLSSNMDDKMFQVGTWTQIEDFWSFFQQVFTRCLVETLFGSAIFRQYPKFVKDYWKFEDALETYVPGMSWLLGSSAYEEPRQALLQGIEKWLKTNHNGSHFAKTGSNDPNWDEFRGSKFIQEIDGLLAEFSSEESRAVELLKVIHCSNANLIPSAIWSMIEILRKPELANQVNDVVSKHGSKEANTYGVTDIATQPIIKSLIYETSRLRMAQYMIYPTKAHDILLDREYILPKGNAPIAFSHDVALDGKSWAKARPRTVEIPLDEFWAGRFLIPDKPRKRGGAESGEFSLEGLDLLAPAFGGHQNLGLGREYAEVIQAATFAVLLNEWEIQLCDPEETDAFMPPLREKAFGAVRPIDRIAVRIRKRKSNRGL</sequence>
<evidence type="ECO:0008006" key="8">
    <source>
        <dbReference type="Google" id="ProtNLM"/>
    </source>
</evidence>
<dbReference type="GO" id="GO:0008395">
    <property type="term" value="F:steroid hydroxylase activity"/>
    <property type="evidence" value="ECO:0007669"/>
    <property type="project" value="TreeGrafter"/>
</dbReference>
<protein>
    <recommendedName>
        <fullName evidence="8">Cytochrome P450</fullName>
    </recommendedName>
</protein>
<dbReference type="VEuPathDB" id="FungiDB:yc1106_05481"/>
<evidence type="ECO:0000313" key="6">
    <source>
        <dbReference type="EMBL" id="USP78207.1"/>
    </source>
</evidence>
<evidence type="ECO:0000313" key="7">
    <source>
        <dbReference type="Proteomes" id="UP001056012"/>
    </source>
</evidence>
<evidence type="ECO:0000256" key="2">
    <source>
        <dbReference type="ARBA" id="ARBA00022617"/>
    </source>
</evidence>
<dbReference type="InterPro" id="IPR050529">
    <property type="entry name" value="CYP450_sterol_14alpha_dmase"/>
</dbReference>
<dbReference type="GO" id="GO:0020037">
    <property type="term" value="F:heme binding"/>
    <property type="evidence" value="ECO:0007669"/>
    <property type="project" value="InterPro"/>
</dbReference>
<dbReference type="Pfam" id="PF00067">
    <property type="entry name" value="p450"/>
    <property type="match status" value="1"/>
</dbReference>
<keyword evidence="2" id="KW-0349">Heme</keyword>
<name>A0A9Q8Z859_CURCL</name>
<comment type="similarity">
    <text evidence="1">Belongs to the cytochrome P450 family.</text>
</comment>
<evidence type="ECO:0000256" key="1">
    <source>
        <dbReference type="ARBA" id="ARBA00010617"/>
    </source>
</evidence>
<evidence type="ECO:0000256" key="4">
    <source>
        <dbReference type="ARBA" id="ARBA00023004"/>
    </source>
</evidence>
<evidence type="ECO:0000256" key="5">
    <source>
        <dbReference type="SAM" id="Phobius"/>
    </source>
</evidence>
<feature type="transmembrane region" description="Helical" evidence="5">
    <location>
        <begin position="49"/>
        <end position="74"/>
    </location>
</feature>
<keyword evidence="7" id="KW-1185">Reference proteome</keyword>
<dbReference type="InterPro" id="IPR036396">
    <property type="entry name" value="Cyt_P450_sf"/>
</dbReference>
<evidence type="ECO:0000256" key="3">
    <source>
        <dbReference type="ARBA" id="ARBA00022723"/>
    </source>
</evidence>
<dbReference type="GO" id="GO:0005506">
    <property type="term" value="F:iron ion binding"/>
    <property type="evidence" value="ECO:0007669"/>
    <property type="project" value="InterPro"/>
</dbReference>
<accession>A0A9Q8Z859</accession>
<dbReference type="SUPFAM" id="SSF48264">
    <property type="entry name" value="Cytochrome P450"/>
    <property type="match status" value="1"/>
</dbReference>
<dbReference type="EMBL" id="CP089277">
    <property type="protein sequence ID" value="USP78207.1"/>
    <property type="molecule type" value="Genomic_DNA"/>
</dbReference>
<dbReference type="OrthoDB" id="3366823at2759"/>
<keyword evidence="4" id="KW-0408">Iron</keyword>